<keyword evidence="3" id="KW-1185">Reference proteome</keyword>
<dbReference type="AlphaFoldDB" id="A0A2P6NSX2"/>
<evidence type="ECO:0000313" key="3">
    <source>
        <dbReference type="Proteomes" id="UP000241769"/>
    </source>
</evidence>
<evidence type="ECO:0000313" key="2">
    <source>
        <dbReference type="EMBL" id="PRP87046.1"/>
    </source>
</evidence>
<dbReference type="EMBL" id="MDYQ01000023">
    <property type="protein sequence ID" value="PRP87046.1"/>
    <property type="molecule type" value="Genomic_DNA"/>
</dbReference>
<dbReference type="InterPro" id="IPR007325">
    <property type="entry name" value="KFase/CYL"/>
</dbReference>
<dbReference type="InParanoid" id="A0A2P6NSX2"/>
<evidence type="ECO:0008006" key="4">
    <source>
        <dbReference type="Google" id="ProtNLM"/>
    </source>
</evidence>
<name>A0A2P6NSX2_9EUKA</name>
<comment type="caution">
    <text evidence="2">The sequence shown here is derived from an EMBL/GenBank/DDBJ whole genome shotgun (WGS) entry which is preliminary data.</text>
</comment>
<dbReference type="Pfam" id="PF04199">
    <property type="entry name" value="Cyclase"/>
    <property type="match status" value="1"/>
</dbReference>
<sequence>MQQDHFTFRHSNKEYVVDTQQPIDLSLPVNSNEDQLSAFYLPSATFKAFEAGSYIGDVRRGGSTNCEEVKFCPHGNGTHTECVGHITKRRIAVDQVIRGRCSLVPALLITVSPETISSSGDEYGAAHSDDDKVISSRSVRAAFEQTIVDGFIPRAIVIRTTPNGEPKRTGKYSGNNPPYLTPATAQYLSKDLNVEHLLLDLPR</sequence>
<gene>
    <name evidence="2" type="ORF">PROFUN_04782</name>
</gene>
<dbReference type="InterPro" id="IPR037175">
    <property type="entry name" value="KFase_sf"/>
</dbReference>
<dbReference type="Gene3D" id="3.50.30.50">
    <property type="entry name" value="Putative cyclase"/>
    <property type="match status" value="1"/>
</dbReference>
<dbReference type="SUPFAM" id="SSF102198">
    <property type="entry name" value="Putative cyclase"/>
    <property type="match status" value="1"/>
</dbReference>
<dbReference type="GO" id="GO:0019441">
    <property type="term" value="P:L-tryptophan catabolic process to kynurenine"/>
    <property type="evidence" value="ECO:0007669"/>
    <property type="project" value="InterPro"/>
</dbReference>
<dbReference type="Proteomes" id="UP000241769">
    <property type="component" value="Unassembled WGS sequence"/>
</dbReference>
<comment type="similarity">
    <text evidence="1">Belongs to the Cyclase 1 superfamily.</text>
</comment>
<reference evidence="2 3" key="1">
    <citation type="journal article" date="2018" name="Genome Biol. Evol.">
        <title>Multiple Roots of Fruiting Body Formation in Amoebozoa.</title>
        <authorList>
            <person name="Hillmann F."/>
            <person name="Forbes G."/>
            <person name="Novohradska S."/>
            <person name="Ferling I."/>
            <person name="Riege K."/>
            <person name="Groth M."/>
            <person name="Westermann M."/>
            <person name="Marz M."/>
            <person name="Spaller T."/>
            <person name="Winckler T."/>
            <person name="Schaap P."/>
            <person name="Glockner G."/>
        </authorList>
    </citation>
    <scope>NUCLEOTIDE SEQUENCE [LARGE SCALE GENOMIC DNA]</scope>
    <source>
        <strain evidence="2 3">Jena</strain>
    </source>
</reference>
<dbReference type="GO" id="GO:0004061">
    <property type="term" value="F:arylformamidase activity"/>
    <property type="evidence" value="ECO:0007669"/>
    <property type="project" value="InterPro"/>
</dbReference>
<organism evidence="2 3">
    <name type="scientific">Planoprotostelium fungivorum</name>
    <dbReference type="NCBI Taxonomy" id="1890364"/>
    <lineage>
        <taxon>Eukaryota</taxon>
        <taxon>Amoebozoa</taxon>
        <taxon>Evosea</taxon>
        <taxon>Variosea</taxon>
        <taxon>Cavosteliida</taxon>
        <taxon>Cavosteliaceae</taxon>
        <taxon>Planoprotostelium</taxon>
    </lineage>
</organism>
<protein>
    <recommendedName>
        <fullName evidence="4">Cyclase family protein</fullName>
    </recommendedName>
</protein>
<proteinExistence type="inferred from homology"/>
<evidence type="ECO:0000256" key="1">
    <source>
        <dbReference type="ARBA" id="ARBA00007865"/>
    </source>
</evidence>
<accession>A0A2P6NSX2</accession>